<evidence type="ECO:0008006" key="4">
    <source>
        <dbReference type="Google" id="ProtNLM"/>
    </source>
</evidence>
<name>A0A1Q3CT00_CEPFO</name>
<accession>A0A1Q3CT00</accession>
<keyword evidence="3" id="KW-1185">Reference proteome</keyword>
<gene>
    <name evidence="2" type="ORF">CFOL_v3_26805</name>
</gene>
<protein>
    <recommendedName>
        <fullName evidence="4">Retrotransposon gag domain-containing protein</fullName>
    </recommendedName>
</protein>
<dbReference type="Proteomes" id="UP000187406">
    <property type="component" value="Unassembled WGS sequence"/>
</dbReference>
<dbReference type="EMBL" id="BDDD01002864">
    <property type="protein sequence ID" value="GAV83357.1"/>
    <property type="molecule type" value="Genomic_DNA"/>
</dbReference>
<dbReference type="InParanoid" id="A0A1Q3CT00"/>
<evidence type="ECO:0000313" key="2">
    <source>
        <dbReference type="EMBL" id="GAV83357.1"/>
    </source>
</evidence>
<dbReference type="OrthoDB" id="1934635at2759"/>
<evidence type="ECO:0000256" key="1">
    <source>
        <dbReference type="SAM" id="MobiDB-lite"/>
    </source>
</evidence>
<reference evidence="3" key="1">
    <citation type="submission" date="2016-04" db="EMBL/GenBank/DDBJ databases">
        <title>Cephalotus genome sequencing.</title>
        <authorList>
            <person name="Fukushima K."/>
            <person name="Hasebe M."/>
            <person name="Fang X."/>
        </authorList>
    </citation>
    <scope>NUCLEOTIDE SEQUENCE [LARGE SCALE GENOMIC DNA]</scope>
    <source>
        <strain evidence="3">cv. St1</strain>
    </source>
</reference>
<feature type="region of interest" description="Disordered" evidence="1">
    <location>
        <begin position="15"/>
        <end position="70"/>
    </location>
</feature>
<proteinExistence type="predicted"/>
<evidence type="ECO:0000313" key="3">
    <source>
        <dbReference type="Proteomes" id="UP000187406"/>
    </source>
</evidence>
<sequence length="166" mass="19760">MINLTQQLQNLHVNQNQPIHNPPPPRQHQARRNVHNPPHVHELDSNDDESDEGSRGRRRRPRPDDNDRELQLDVPEFMGNLNPDDFIDWLNAIERVFDYKEYSEEKKCKVAILKFKKYASLWWESIKNQREREGKEKIRSWTKLKKLLKKRFLLSKAKTVCVALGS</sequence>
<organism evidence="2 3">
    <name type="scientific">Cephalotus follicularis</name>
    <name type="common">Albany pitcher plant</name>
    <dbReference type="NCBI Taxonomy" id="3775"/>
    <lineage>
        <taxon>Eukaryota</taxon>
        <taxon>Viridiplantae</taxon>
        <taxon>Streptophyta</taxon>
        <taxon>Embryophyta</taxon>
        <taxon>Tracheophyta</taxon>
        <taxon>Spermatophyta</taxon>
        <taxon>Magnoliopsida</taxon>
        <taxon>eudicotyledons</taxon>
        <taxon>Gunneridae</taxon>
        <taxon>Pentapetalae</taxon>
        <taxon>rosids</taxon>
        <taxon>fabids</taxon>
        <taxon>Oxalidales</taxon>
        <taxon>Cephalotaceae</taxon>
        <taxon>Cephalotus</taxon>
    </lineage>
</organism>
<dbReference type="PANTHER" id="PTHR35046">
    <property type="entry name" value="ZINC KNUCKLE (CCHC-TYPE) FAMILY PROTEIN"/>
    <property type="match status" value="1"/>
</dbReference>
<dbReference type="AlphaFoldDB" id="A0A1Q3CT00"/>
<comment type="caution">
    <text evidence="2">The sequence shown here is derived from an EMBL/GenBank/DDBJ whole genome shotgun (WGS) entry which is preliminary data.</text>
</comment>
<dbReference type="PANTHER" id="PTHR35046:SF26">
    <property type="entry name" value="RNA-DIRECTED DNA POLYMERASE"/>
    <property type="match status" value="1"/>
</dbReference>